<keyword evidence="10" id="KW-1185">Reference proteome</keyword>
<dbReference type="STRING" id="665118.SAMN02983003_2610"/>
<keyword evidence="2" id="KW-1003">Cell membrane</keyword>
<evidence type="ECO:0000256" key="1">
    <source>
        <dbReference type="ARBA" id="ARBA00004651"/>
    </source>
</evidence>
<feature type="domain" description="MacB-like periplasmic core" evidence="8">
    <location>
        <begin position="19"/>
        <end position="229"/>
    </location>
</feature>
<evidence type="ECO:0000259" key="7">
    <source>
        <dbReference type="Pfam" id="PF02687"/>
    </source>
</evidence>
<evidence type="ECO:0000256" key="6">
    <source>
        <dbReference type="SAM" id="Phobius"/>
    </source>
</evidence>
<feature type="transmembrane region" description="Helical" evidence="6">
    <location>
        <begin position="292"/>
        <end position="313"/>
    </location>
</feature>
<feature type="transmembrane region" description="Helical" evidence="6">
    <location>
        <begin position="334"/>
        <end position="365"/>
    </location>
</feature>
<organism evidence="9 10">
    <name type="scientific">Devosia enhydra</name>
    <dbReference type="NCBI Taxonomy" id="665118"/>
    <lineage>
        <taxon>Bacteria</taxon>
        <taxon>Pseudomonadati</taxon>
        <taxon>Pseudomonadota</taxon>
        <taxon>Alphaproteobacteria</taxon>
        <taxon>Hyphomicrobiales</taxon>
        <taxon>Devosiaceae</taxon>
        <taxon>Devosia</taxon>
    </lineage>
</organism>
<evidence type="ECO:0000313" key="10">
    <source>
        <dbReference type="Proteomes" id="UP000183447"/>
    </source>
</evidence>
<keyword evidence="5 6" id="KW-0472">Membrane</keyword>
<feature type="domain" description="ABC3 transporter permease C-terminal" evidence="7">
    <location>
        <begin position="292"/>
        <end position="409"/>
    </location>
</feature>
<dbReference type="Pfam" id="PF12704">
    <property type="entry name" value="MacB_PCD"/>
    <property type="match status" value="1"/>
</dbReference>
<sequence length="419" mass="44185">MIIPRLALKSLLNRGGMVVLTIFCIALSVMLLIGVDKVREGVRSSFAGTVSGTDLIVGARSGSVQLMLYSVFRIGDAPNNFTWATYQELAAHPDVAWIVPISLGDSHRGFRVVGTTPDYFTQLRFRDDNAMRFAEGAPFADLFDIVLGASVAETLGYRLGDEIVVGHGLGSVSLAEHANRPFRVSGILAPTGTPIDKSLHVSLAAIEAIHVDWESGGVPTGPGTSVEAIRDMALEPRTVTAAFLGLRSPISTFTLQRVINQYPDEALSAVVPGLALLELWSITEIIETGLQIVTVFVVLTAIIGMVATILAMLNDRRREMAILRAVGASPRHIFGLLVAEAVFMGVCGTLLGGLGAYAAIALLGPAIDRSFGIALEIAAPGAQEAAMMGLVILAAALAGLVPAFKAYRNSLADGVAVRN</sequence>
<dbReference type="InterPro" id="IPR051125">
    <property type="entry name" value="ABC-4/HrtB_transporter"/>
</dbReference>
<keyword evidence="3 6" id="KW-0812">Transmembrane</keyword>
<dbReference type="InterPro" id="IPR003838">
    <property type="entry name" value="ABC3_permease_C"/>
</dbReference>
<evidence type="ECO:0000256" key="2">
    <source>
        <dbReference type="ARBA" id="ARBA00022475"/>
    </source>
</evidence>
<feature type="transmembrane region" description="Helical" evidence="6">
    <location>
        <begin position="15"/>
        <end position="35"/>
    </location>
</feature>
<dbReference type="PANTHER" id="PTHR43738:SF2">
    <property type="entry name" value="ABC TRANSPORTER PERMEASE"/>
    <property type="match status" value="1"/>
</dbReference>
<dbReference type="InterPro" id="IPR025857">
    <property type="entry name" value="MacB_PCD"/>
</dbReference>
<dbReference type="RefSeq" id="WP_072343694.1">
    <property type="nucleotide sequence ID" value="NZ_FPKU01000002.1"/>
</dbReference>
<accession>A0A1K2HZ82</accession>
<protein>
    <submittedName>
        <fullName evidence="9">Putative ABC transport system permease protein</fullName>
    </submittedName>
</protein>
<feature type="transmembrane region" description="Helical" evidence="6">
    <location>
        <begin position="385"/>
        <end position="404"/>
    </location>
</feature>
<dbReference type="GO" id="GO:0005886">
    <property type="term" value="C:plasma membrane"/>
    <property type="evidence" value="ECO:0007669"/>
    <property type="project" value="UniProtKB-SubCell"/>
</dbReference>
<keyword evidence="4 6" id="KW-1133">Transmembrane helix</keyword>
<gene>
    <name evidence="9" type="ORF">SAMN02983003_2610</name>
</gene>
<evidence type="ECO:0000256" key="5">
    <source>
        <dbReference type="ARBA" id="ARBA00023136"/>
    </source>
</evidence>
<dbReference type="Pfam" id="PF02687">
    <property type="entry name" value="FtsX"/>
    <property type="match status" value="1"/>
</dbReference>
<name>A0A1K2HZ82_9HYPH</name>
<dbReference type="EMBL" id="FPKU01000002">
    <property type="protein sequence ID" value="SFZ85445.1"/>
    <property type="molecule type" value="Genomic_DNA"/>
</dbReference>
<comment type="subcellular location">
    <subcellularLocation>
        <location evidence="1">Cell membrane</location>
        <topology evidence="1">Multi-pass membrane protein</topology>
    </subcellularLocation>
</comment>
<evidence type="ECO:0000256" key="3">
    <source>
        <dbReference type="ARBA" id="ARBA00022692"/>
    </source>
</evidence>
<reference evidence="9 10" key="1">
    <citation type="submission" date="2016-11" db="EMBL/GenBank/DDBJ databases">
        <authorList>
            <person name="Jaros S."/>
            <person name="Januszkiewicz K."/>
            <person name="Wedrychowicz H."/>
        </authorList>
    </citation>
    <scope>NUCLEOTIDE SEQUENCE [LARGE SCALE GENOMIC DNA]</scope>
    <source>
        <strain evidence="9 10">ATCC 23634</strain>
    </source>
</reference>
<evidence type="ECO:0000256" key="4">
    <source>
        <dbReference type="ARBA" id="ARBA00022989"/>
    </source>
</evidence>
<evidence type="ECO:0000313" key="9">
    <source>
        <dbReference type="EMBL" id="SFZ85445.1"/>
    </source>
</evidence>
<proteinExistence type="predicted"/>
<dbReference type="OrthoDB" id="9784014at2"/>
<evidence type="ECO:0000259" key="8">
    <source>
        <dbReference type="Pfam" id="PF12704"/>
    </source>
</evidence>
<dbReference type="AlphaFoldDB" id="A0A1K2HZ82"/>
<dbReference type="Proteomes" id="UP000183447">
    <property type="component" value="Unassembled WGS sequence"/>
</dbReference>
<dbReference type="PANTHER" id="PTHR43738">
    <property type="entry name" value="ABC TRANSPORTER, MEMBRANE PROTEIN"/>
    <property type="match status" value="1"/>
</dbReference>